<reference evidence="2" key="1">
    <citation type="submission" date="2012-05" db="EMBL/GenBank/DDBJ databases">
        <authorList>
            <person name="Krishnakumar V."/>
            <person name="Cheung F."/>
            <person name="Xiao Y."/>
            <person name="Chan A."/>
            <person name="Moskal W.A."/>
            <person name="Town C.D."/>
        </authorList>
    </citation>
    <scope>NUCLEOTIDE SEQUENCE</scope>
</reference>
<organism evidence="2">
    <name type="scientific">Lotus japonicus</name>
    <name type="common">Lotus corniculatus var. japonicus</name>
    <dbReference type="NCBI Taxonomy" id="34305"/>
    <lineage>
        <taxon>Eukaryota</taxon>
        <taxon>Viridiplantae</taxon>
        <taxon>Streptophyta</taxon>
        <taxon>Embryophyta</taxon>
        <taxon>Tracheophyta</taxon>
        <taxon>Spermatophyta</taxon>
        <taxon>Magnoliopsida</taxon>
        <taxon>eudicotyledons</taxon>
        <taxon>Gunneridae</taxon>
        <taxon>Pentapetalae</taxon>
        <taxon>rosids</taxon>
        <taxon>fabids</taxon>
        <taxon>Fabales</taxon>
        <taxon>Fabaceae</taxon>
        <taxon>Papilionoideae</taxon>
        <taxon>50 kb inversion clade</taxon>
        <taxon>NPAAA clade</taxon>
        <taxon>Hologalegina</taxon>
        <taxon>robinioid clade</taxon>
        <taxon>Loteae</taxon>
        <taxon>Lotus</taxon>
    </lineage>
</organism>
<evidence type="ECO:0000313" key="2">
    <source>
        <dbReference type="EMBL" id="AFK46596.1"/>
    </source>
</evidence>
<dbReference type="AlphaFoldDB" id="I3T254"/>
<dbReference type="EMBL" id="BT146802">
    <property type="protein sequence ID" value="AFK46596.1"/>
    <property type="molecule type" value="mRNA"/>
</dbReference>
<accession>I3T254</accession>
<name>I3T254_LOTJA</name>
<protein>
    <recommendedName>
        <fullName evidence="3">Secreted protein</fullName>
    </recommendedName>
</protein>
<proteinExistence type="evidence at transcript level"/>
<sequence length="63" mass="7015">MMKFACCSKFASSCLQIVLTFWLPYSFWELAHHPCSGNNQLPVRGMIKPTCSTKSAKACSDVI</sequence>
<evidence type="ECO:0008006" key="3">
    <source>
        <dbReference type="Google" id="ProtNLM"/>
    </source>
</evidence>
<feature type="signal peptide" evidence="1">
    <location>
        <begin position="1"/>
        <end position="20"/>
    </location>
</feature>
<feature type="chain" id="PRO_5003679934" description="Secreted protein" evidence="1">
    <location>
        <begin position="21"/>
        <end position="63"/>
    </location>
</feature>
<keyword evidence="1" id="KW-0732">Signal</keyword>
<evidence type="ECO:0000256" key="1">
    <source>
        <dbReference type="SAM" id="SignalP"/>
    </source>
</evidence>